<dbReference type="EMBL" id="HG670992">
    <property type="protein sequence ID" value="CDI79237.1"/>
    <property type="molecule type" value="Genomic_DNA"/>
</dbReference>
<feature type="compositionally biased region" description="Basic and acidic residues" evidence="1">
    <location>
        <begin position="135"/>
        <end position="147"/>
    </location>
</feature>
<reference evidence="3" key="2">
    <citation type="submission" date="2013-10" db="EMBL/GenBank/DDBJ databases">
        <authorList>
            <person name="Aslett M."/>
        </authorList>
    </citation>
    <scope>NUCLEOTIDE SEQUENCE [LARGE SCALE GENOMIC DNA]</scope>
    <source>
        <strain evidence="3">Houghton</strain>
    </source>
</reference>
<accession>U6GI52</accession>
<dbReference type="Proteomes" id="UP000018050">
    <property type="component" value="Unassembled WGS sequence"/>
</dbReference>
<keyword evidence="2" id="KW-0732">Signal</keyword>
<evidence type="ECO:0000256" key="2">
    <source>
        <dbReference type="SAM" id="SignalP"/>
    </source>
</evidence>
<feature type="signal peptide" evidence="2">
    <location>
        <begin position="1"/>
        <end position="21"/>
    </location>
</feature>
<feature type="chain" id="PRO_5004671222" evidence="2">
    <location>
        <begin position="22"/>
        <end position="329"/>
    </location>
</feature>
<sequence>MLKHVVGLTALLGLLSHPAHTAGGIQPNEGTAAALGNSGAAGCLFPSPRYQRPLSLSELPTPEGEGPSGFWWALPKAVEEKEVSLRTRGHGEQLPRQQQHLQREHAHRGPDATAEGLTGDSSDYEAQGQQQRQQEGLRNHRYADSERLQPQLPRDSDDKAQAKQPLLPEAQPSGEDQVQQKPRLHSGGLQEPDELSESDWSEGEASGDEGQADAATSSMPRLHWHISPKQLEGSTLPMSAIYKAVSKINRRYEPCGETIRDLTASGGLVQFVLDIGSLKLAHYLSYIQKQRQQHQEQHQLLNSASGRAAIHRSIQGVDLQTRRHLHAGA</sequence>
<feature type="region of interest" description="Disordered" evidence="1">
    <location>
        <begin position="83"/>
        <end position="217"/>
    </location>
</feature>
<gene>
    <name evidence="3" type="ORF">EAH_00010260</name>
</gene>
<reference evidence="3" key="1">
    <citation type="submission" date="2013-10" db="EMBL/GenBank/DDBJ databases">
        <title>Genomic analysis of the causative agents of coccidiosis in chickens.</title>
        <authorList>
            <person name="Reid A.J."/>
            <person name="Blake D."/>
            <person name="Billington K."/>
            <person name="Browne H."/>
            <person name="Dunn M."/>
            <person name="Hung S."/>
            <person name="Kawahara F."/>
            <person name="Miranda-Saavedra D."/>
            <person name="Mourier T."/>
            <person name="Nagra H."/>
            <person name="Otto T.D."/>
            <person name="Rawlings N."/>
            <person name="Sanchez A."/>
            <person name="Sanders M."/>
            <person name="Subramaniam C."/>
            <person name="Tay Y."/>
            <person name="Dear P."/>
            <person name="Doerig C."/>
            <person name="Gruber A."/>
            <person name="Parkinson J."/>
            <person name="Shirley M."/>
            <person name="Wan K.L."/>
            <person name="Berriman M."/>
            <person name="Tomley F."/>
            <person name="Pain A."/>
        </authorList>
    </citation>
    <scope>NUCLEOTIDE SEQUENCE [LARGE SCALE GENOMIC DNA]</scope>
    <source>
        <strain evidence="3">Houghton</strain>
    </source>
</reference>
<proteinExistence type="predicted"/>
<feature type="compositionally biased region" description="Basic and acidic residues" evidence="1">
    <location>
        <begin position="101"/>
        <end position="110"/>
    </location>
</feature>
<dbReference type="GeneID" id="25269096"/>
<dbReference type="OrthoDB" id="347615at2759"/>
<organism evidence="3 4">
    <name type="scientific">Eimeria acervulina</name>
    <name type="common">Coccidian parasite</name>
    <dbReference type="NCBI Taxonomy" id="5801"/>
    <lineage>
        <taxon>Eukaryota</taxon>
        <taxon>Sar</taxon>
        <taxon>Alveolata</taxon>
        <taxon>Apicomplexa</taxon>
        <taxon>Conoidasida</taxon>
        <taxon>Coccidia</taxon>
        <taxon>Eucoccidiorida</taxon>
        <taxon>Eimeriorina</taxon>
        <taxon>Eimeriidae</taxon>
        <taxon>Eimeria</taxon>
    </lineage>
</organism>
<evidence type="ECO:0000256" key="1">
    <source>
        <dbReference type="SAM" id="MobiDB-lite"/>
    </source>
</evidence>
<dbReference type="VEuPathDB" id="ToxoDB:EAH_00010260"/>
<feature type="compositionally biased region" description="Basic and acidic residues" evidence="1">
    <location>
        <begin position="83"/>
        <end position="93"/>
    </location>
</feature>
<feature type="compositionally biased region" description="Acidic residues" evidence="1">
    <location>
        <begin position="191"/>
        <end position="211"/>
    </location>
</feature>
<protein>
    <submittedName>
        <fullName evidence="3">Uncharacterized protein</fullName>
    </submittedName>
</protein>
<keyword evidence="4" id="KW-1185">Reference proteome</keyword>
<dbReference type="AlphaFoldDB" id="U6GI52"/>
<dbReference type="RefSeq" id="XP_013250621.1">
    <property type="nucleotide sequence ID" value="XM_013395167.1"/>
</dbReference>
<evidence type="ECO:0000313" key="3">
    <source>
        <dbReference type="EMBL" id="CDI79237.1"/>
    </source>
</evidence>
<name>U6GI52_EIMAC</name>
<evidence type="ECO:0000313" key="4">
    <source>
        <dbReference type="Proteomes" id="UP000018050"/>
    </source>
</evidence>